<dbReference type="EMBL" id="BBNO01000010">
    <property type="protein sequence ID" value="GAO12145.1"/>
    <property type="molecule type" value="Genomic_DNA"/>
</dbReference>
<dbReference type="Proteomes" id="UP000048965">
    <property type="component" value="Unassembled WGS sequence"/>
</dbReference>
<sequence>MATEQQVMAAEALIAVDWTSRDSDRMATGRLGGRKVTITGPSGPSPSVGQVNTDNEHTDFGTASVFTPPLPASDAVELRSRREEQEFIVQFETEVQDIIFDLSSLGSIMTFPEPGTTVAKVSGDERLTLQGTTVVTGQQFNGPPSDGNGTVRVSKSGPFKTVKFRVKTAADSVSPDDGIHLQIGRTTRFEFVDWTSRDSDRMATGRLGGRKVTITGPSGPSPSVGQVNTDNEHTDFGTASVFTPPLPASDAVELRSRREEQEFIVQFETEVQDIIFDLSSLGSIMTFPEPGTTVTKVSGDERLTLQGTTVVIGQQFNGPPSDGNGTLRVSKSAPFKTVKFRVKTAADSVSPDDGIHLQIGRPL</sequence>
<evidence type="ECO:0000313" key="2">
    <source>
        <dbReference type="EMBL" id="GAO12145.1"/>
    </source>
</evidence>
<feature type="region of interest" description="Disordered" evidence="1">
    <location>
        <begin position="24"/>
        <end position="48"/>
    </location>
</feature>
<keyword evidence="3" id="KW-1185">Reference proteome</keyword>
<evidence type="ECO:0000256" key="1">
    <source>
        <dbReference type="SAM" id="MobiDB-lite"/>
    </source>
</evidence>
<gene>
    <name evidence="2" type="ORF">TPA0598_10_01150</name>
</gene>
<accession>A0A0P4RFL7</accession>
<comment type="caution">
    <text evidence="2">The sequence shown here is derived from an EMBL/GenBank/DDBJ whole genome shotgun (WGS) entry which is preliminary data.</text>
</comment>
<feature type="compositionally biased region" description="Polar residues" evidence="1">
    <location>
        <begin position="39"/>
        <end position="48"/>
    </location>
</feature>
<protein>
    <submittedName>
        <fullName evidence="2">Uncharacterized protein</fullName>
    </submittedName>
</protein>
<reference evidence="2 3" key="2">
    <citation type="journal article" date="2015" name="Stand. Genomic Sci.">
        <title>Draft genome sequence of marine-derived Streptomyces sp. TP-A0598, a producer of anti-MRSA antibiotic lydicamycins.</title>
        <authorList>
            <person name="Komaki H."/>
            <person name="Ichikawa N."/>
            <person name="Hosoyama A."/>
            <person name="Fujita N."/>
            <person name="Igarashi Y."/>
        </authorList>
    </citation>
    <scope>NUCLEOTIDE SEQUENCE [LARGE SCALE GENOMIC DNA]</scope>
    <source>
        <strain evidence="2 3">NBRC 110027</strain>
    </source>
</reference>
<dbReference type="AlphaFoldDB" id="A0A0P4RFL7"/>
<proteinExistence type="predicted"/>
<name>A0A0P4RFL7_9ACTN</name>
<reference evidence="3" key="1">
    <citation type="submission" date="2014-09" db="EMBL/GenBank/DDBJ databases">
        <title>Whole genome shotgun sequence of Streptomyces sp. NBRC 110027.</title>
        <authorList>
            <person name="Komaki H."/>
            <person name="Ichikawa N."/>
            <person name="Katano-Makiyama Y."/>
            <person name="Hosoyama A."/>
            <person name="Hashimoto M."/>
            <person name="Uohara A."/>
            <person name="Kitahashi Y."/>
            <person name="Ohji S."/>
            <person name="Kimura A."/>
            <person name="Yamazoe A."/>
            <person name="Igarashi Y."/>
            <person name="Fujita N."/>
        </authorList>
    </citation>
    <scope>NUCLEOTIDE SEQUENCE [LARGE SCALE GENOMIC DNA]</scope>
    <source>
        <strain evidence="3">NBRC 110027</strain>
    </source>
</reference>
<evidence type="ECO:0000313" key="3">
    <source>
        <dbReference type="Proteomes" id="UP000048965"/>
    </source>
</evidence>
<dbReference type="OrthoDB" id="4334554at2"/>
<dbReference type="RefSeq" id="WP_042160924.1">
    <property type="nucleotide sequence ID" value="NZ_BBNO01000010.1"/>
</dbReference>
<organism evidence="2 3">
    <name type="scientific">Streptomyces lydicamycinicus</name>
    <dbReference type="NCBI Taxonomy" id="1546107"/>
    <lineage>
        <taxon>Bacteria</taxon>
        <taxon>Bacillati</taxon>
        <taxon>Actinomycetota</taxon>
        <taxon>Actinomycetes</taxon>
        <taxon>Kitasatosporales</taxon>
        <taxon>Streptomycetaceae</taxon>
        <taxon>Streptomyces</taxon>
    </lineage>
</organism>